<evidence type="ECO:0000313" key="2">
    <source>
        <dbReference type="EMBL" id="ONK62843.1"/>
    </source>
</evidence>
<dbReference type="Proteomes" id="UP000243459">
    <property type="component" value="Chromosome 7"/>
</dbReference>
<accession>A0A5P1EAR0</accession>
<feature type="compositionally biased region" description="Basic and acidic residues" evidence="1">
    <location>
        <begin position="1"/>
        <end position="21"/>
    </location>
</feature>
<reference evidence="3" key="1">
    <citation type="journal article" date="2017" name="Nat. Commun.">
        <title>The asparagus genome sheds light on the origin and evolution of a young Y chromosome.</title>
        <authorList>
            <person name="Harkess A."/>
            <person name="Zhou J."/>
            <person name="Xu C."/>
            <person name="Bowers J.E."/>
            <person name="Van der Hulst R."/>
            <person name="Ayyampalayam S."/>
            <person name="Mercati F."/>
            <person name="Riccardi P."/>
            <person name="McKain M.R."/>
            <person name="Kakrana A."/>
            <person name="Tang H."/>
            <person name="Ray J."/>
            <person name="Groenendijk J."/>
            <person name="Arikit S."/>
            <person name="Mathioni S.M."/>
            <person name="Nakano M."/>
            <person name="Shan H."/>
            <person name="Telgmann-Rauber A."/>
            <person name="Kanno A."/>
            <person name="Yue Z."/>
            <person name="Chen H."/>
            <person name="Li W."/>
            <person name="Chen Y."/>
            <person name="Xu X."/>
            <person name="Zhang Y."/>
            <person name="Luo S."/>
            <person name="Chen H."/>
            <person name="Gao J."/>
            <person name="Mao Z."/>
            <person name="Pires J.C."/>
            <person name="Luo M."/>
            <person name="Kudrna D."/>
            <person name="Wing R.A."/>
            <person name="Meyers B.C."/>
            <person name="Yi K."/>
            <person name="Kong H."/>
            <person name="Lavrijsen P."/>
            <person name="Sunseri F."/>
            <person name="Falavigna A."/>
            <person name="Ye Y."/>
            <person name="Leebens-Mack J.H."/>
            <person name="Chen G."/>
        </authorList>
    </citation>
    <scope>NUCLEOTIDE SEQUENCE [LARGE SCALE GENOMIC DNA]</scope>
    <source>
        <strain evidence="3">cv. DH0086</strain>
    </source>
</reference>
<evidence type="ECO:0000313" key="3">
    <source>
        <dbReference type="Proteomes" id="UP000243459"/>
    </source>
</evidence>
<evidence type="ECO:0000256" key="1">
    <source>
        <dbReference type="SAM" id="MobiDB-lite"/>
    </source>
</evidence>
<feature type="compositionally biased region" description="Low complexity" evidence="1">
    <location>
        <begin position="101"/>
        <end position="112"/>
    </location>
</feature>
<organism evidence="2 3">
    <name type="scientific">Asparagus officinalis</name>
    <name type="common">Garden asparagus</name>
    <dbReference type="NCBI Taxonomy" id="4686"/>
    <lineage>
        <taxon>Eukaryota</taxon>
        <taxon>Viridiplantae</taxon>
        <taxon>Streptophyta</taxon>
        <taxon>Embryophyta</taxon>
        <taxon>Tracheophyta</taxon>
        <taxon>Spermatophyta</taxon>
        <taxon>Magnoliopsida</taxon>
        <taxon>Liliopsida</taxon>
        <taxon>Asparagales</taxon>
        <taxon>Asparagaceae</taxon>
        <taxon>Asparagoideae</taxon>
        <taxon>Asparagus</taxon>
    </lineage>
</organism>
<name>A0A5P1EAR0_ASPOF</name>
<sequence>MGDREIGRNDRETGRNDRFQGEKTSQSAAQIASRRYASPDNIHIMEGKISLRVVGKPLSSFKGSCRDQYEAFIRCEGGLPFSPVADPLVCPPKPTNSAVIQAPQNPSQPSPADLKGKKPMVAETPSPLVSSPPVEVEGNPDSVEVLLKGDKVFIDKSSWELFKSVFDAADYVLIDPPSTEGDKMSPPLNPTNNGFIGLMLINDNHQILFLFASADAYLQNLMM</sequence>
<feature type="compositionally biased region" description="Low complexity" evidence="1">
    <location>
        <begin position="123"/>
        <end position="136"/>
    </location>
</feature>
<dbReference type="AlphaFoldDB" id="A0A5P1EAR0"/>
<feature type="region of interest" description="Disordered" evidence="1">
    <location>
        <begin position="1"/>
        <end position="38"/>
    </location>
</feature>
<proteinExistence type="predicted"/>
<feature type="region of interest" description="Disordered" evidence="1">
    <location>
        <begin position="95"/>
        <end position="136"/>
    </location>
</feature>
<dbReference type="Gramene" id="ONK62843">
    <property type="protein sequence ID" value="ONK62843"/>
    <property type="gene ID" value="A4U43_C07F8700"/>
</dbReference>
<gene>
    <name evidence="2" type="ORF">A4U43_C07F8700</name>
</gene>
<dbReference type="EMBL" id="CM007387">
    <property type="protein sequence ID" value="ONK62843.1"/>
    <property type="molecule type" value="Genomic_DNA"/>
</dbReference>
<keyword evidence="3" id="KW-1185">Reference proteome</keyword>
<protein>
    <submittedName>
        <fullName evidence="2">Uncharacterized protein</fullName>
    </submittedName>
</protein>